<proteinExistence type="predicted"/>
<dbReference type="GO" id="GO:0043565">
    <property type="term" value="F:sequence-specific DNA binding"/>
    <property type="evidence" value="ECO:0007669"/>
    <property type="project" value="InterPro"/>
</dbReference>
<dbReference type="InterPro" id="IPR029062">
    <property type="entry name" value="Class_I_gatase-like"/>
</dbReference>
<comment type="caution">
    <text evidence="4">The sequence shown here is derived from an EMBL/GenBank/DDBJ whole genome shotgun (WGS) entry which is preliminary data.</text>
</comment>
<dbReference type="Gene3D" id="1.10.10.60">
    <property type="entry name" value="Homeodomain-like"/>
    <property type="match status" value="2"/>
</dbReference>
<protein>
    <submittedName>
        <fullName evidence="4">Transcriptional regulator GlxA family with amidase domain</fullName>
    </submittedName>
</protein>
<organism evidence="4 5">
    <name type="scientific">Marinomonas communis</name>
    <dbReference type="NCBI Taxonomy" id="28254"/>
    <lineage>
        <taxon>Bacteria</taxon>
        <taxon>Pseudomonadati</taxon>
        <taxon>Pseudomonadota</taxon>
        <taxon>Gammaproteobacteria</taxon>
        <taxon>Oceanospirillales</taxon>
        <taxon>Oceanospirillaceae</taxon>
        <taxon>Marinomonas</taxon>
    </lineage>
</organism>
<keyword evidence="5" id="KW-1185">Reference proteome</keyword>
<evidence type="ECO:0000256" key="2">
    <source>
        <dbReference type="ARBA" id="ARBA00023163"/>
    </source>
</evidence>
<accession>A0A4R6XBL3</accession>
<reference evidence="4 5" key="1">
    <citation type="submission" date="2019-03" db="EMBL/GenBank/DDBJ databases">
        <title>Genomic Encyclopedia of Type Strains, Phase IV (KMG-IV): sequencing the most valuable type-strain genomes for metagenomic binning, comparative biology and taxonomic classification.</title>
        <authorList>
            <person name="Goeker M."/>
        </authorList>
    </citation>
    <scope>NUCLEOTIDE SEQUENCE [LARGE SCALE GENOMIC DNA]</scope>
    <source>
        <strain evidence="4 5">DSM 5604</strain>
    </source>
</reference>
<dbReference type="RefSeq" id="WP_133559655.1">
    <property type="nucleotide sequence ID" value="NZ_SNZA01000001.1"/>
</dbReference>
<sequence>MTTQLYSVNIAVLAYPGCLQSAVFGLQEMLQLANTASVELGLEHRFITDIVRWPDDFQSQIACSHFSIIIIPPSLEHSFVLAPDESLVNWLSNQHKQGSVLASACAGVFILAKTPLLKNKKVTTHWGLSEYFRSLYPAIELSTDAILINQGDIITAGGLMSWLDLGLEVIAQFGTPAIMRRVGKTLVIDTGKREQRYYQPFTPSLQHGDHNIVALQHFIQDHFADPLTLSRLADLASLTERTLQRRFIKATGLSPSQYLQRVRIQRACDLLESSQQAFESISTSVGYDDVSACRKTFIKIIGLTPSEFRKRFH</sequence>
<dbReference type="OrthoDB" id="9803764at2"/>
<feature type="domain" description="HTH araC/xylS-type" evidence="3">
    <location>
        <begin position="213"/>
        <end position="311"/>
    </location>
</feature>
<dbReference type="InterPro" id="IPR052158">
    <property type="entry name" value="INH-QAR"/>
</dbReference>
<dbReference type="Pfam" id="PF12833">
    <property type="entry name" value="HTH_18"/>
    <property type="match status" value="1"/>
</dbReference>
<dbReference type="Gene3D" id="3.40.50.880">
    <property type="match status" value="1"/>
</dbReference>
<dbReference type="SMART" id="SM00342">
    <property type="entry name" value="HTH_ARAC"/>
    <property type="match status" value="1"/>
</dbReference>
<dbReference type="SUPFAM" id="SSF46689">
    <property type="entry name" value="Homeodomain-like"/>
    <property type="match status" value="2"/>
</dbReference>
<dbReference type="Pfam" id="PF01965">
    <property type="entry name" value="DJ-1_PfpI"/>
    <property type="match status" value="1"/>
</dbReference>
<name>A0A4R6XBL3_9GAMM</name>
<evidence type="ECO:0000313" key="5">
    <source>
        <dbReference type="Proteomes" id="UP000295729"/>
    </source>
</evidence>
<dbReference type="SUPFAM" id="SSF52317">
    <property type="entry name" value="Class I glutamine amidotransferase-like"/>
    <property type="match status" value="1"/>
</dbReference>
<evidence type="ECO:0000256" key="1">
    <source>
        <dbReference type="ARBA" id="ARBA00023015"/>
    </source>
</evidence>
<gene>
    <name evidence="4" type="ORF">C8D85_0374</name>
</gene>
<evidence type="ECO:0000313" key="4">
    <source>
        <dbReference type="EMBL" id="TDR15020.1"/>
    </source>
</evidence>
<dbReference type="InterPro" id="IPR009057">
    <property type="entry name" value="Homeodomain-like_sf"/>
</dbReference>
<dbReference type="InterPro" id="IPR018060">
    <property type="entry name" value="HTH_AraC"/>
</dbReference>
<dbReference type="InterPro" id="IPR002818">
    <property type="entry name" value="DJ-1/PfpI"/>
</dbReference>
<dbReference type="EMBL" id="SNZA01000001">
    <property type="protein sequence ID" value="TDR15020.1"/>
    <property type="molecule type" value="Genomic_DNA"/>
</dbReference>
<dbReference type="PROSITE" id="PS01124">
    <property type="entry name" value="HTH_ARAC_FAMILY_2"/>
    <property type="match status" value="1"/>
</dbReference>
<dbReference type="AlphaFoldDB" id="A0A4R6XBL3"/>
<dbReference type="PANTHER" id="PTHR43130:SF3">
    <property type="entry name" value="HTH-TYPE TRANSCRIPTIONAL REGULATOR RV1931C"/>
    <property type="match status" value="1"/>
</dbReference>
<dbReference type="Proteomes" id="UP000295729">
    <property type="component" value="Unassembled WGS sequence"/>
</dbReference>
<keyword evidence="1" id="KW-0805">Transcription regulation</keyword>
<evidence type="ECO:0000259" key="3">
    <source>
        <dbReference type="PROSITE" id="PS01124"/>
    </source>
</evidence>
<dbReference type="PANTHER" id="PTHR43130">
    <property type="entry name" value="ARAC-FAMILY TRANSCRIPTIONAL REGULATOR"/>
    <property type="match status" value="1"/>
</dbReference>
<dbReference type="GO" id="GO:0003700">
    <property type="term" value="F:DNA-binding transcription factor activity"/>
    <property type="evidence" value="ECO:0007669"/>
    <property type="project" value="InterPro"/>
</dbReference>
<keyword evidence="2" id="KW-0804">Transcription</keyword>